<feature type="compositionally biased region" description="Low complexity" evidence="3">
    <location>
        <begin position="93"/>
        <end position="124"/>
    </location>
</feature>
<comment type="function">
    <text evidence="2">Mediates inactivation of the TORC1 complex in response to amino acid starvation. Required for meiotic nuclear division.</text>
</comment>
<dbReference type="EMBL" id="JACYCD010000576">
    <property type="protein sequence ID" value="KAF8691025.1"/>
    <property type="molecule type" value="Genomic_DNA"/>
</dbReference>
<dbReference type="Pfam" id="PF03666">
    <property type="entry name" value="NPR3"/>
    <property type="match status" value="2"/>
</dbReference>
<feature type="non-terminal residue" evidence="5">
    <location>
        <position position="1"/>
    </location>
</feature>
<dbReference type="OrthoDB" id="18648at2759"/>
<comment type="caution">
    <text evidence="5">The sequence shown here is derived from an EMBL/GenBank/DDBJ whole genome shotgun (WGS) entry which is preliminary data.</text>
</comment>
<sequence length="951" mass="105892">MPEIISPLIGILLVTQTPKNPDEVVFRWPPTPMVRPRLSRPQPDKFEPDGSWRAAYYNSETPGGYEARGNDEDDSEDDYKWTRPGIQVPRRASLSFPHSPPRSSRGPTPRPSNYSSYHSHNASPAHRHGQDPDIYSSILGYRPSLLANILSPKAALCHQKFELVVDELTFLGHPVYAGPDGGWGWEELYRSRAASIVERLPGTTERNFGERGALGFDRGGEQPGSYIPRSGSLIERPGLFTERLELSELPASTSSSFGALQTPRASKSHNSIGEARGRMPTRPPFELRMSSGDTILSPSPGVTPSSTTPISEPSSESSTIAHMTSSTRILPHMASNSTSASDADSAPQLTSFHLVLVIDKLDPQSVFPRDLHRYMDVFYQQIAFKMTAVMHYEQGRSGWVAKASEQLICLRDQCIVDSSSHYPNPNLIVLIHVCPDVPLQEYCQRALDTCPLAAAIKTVYESVTKGAVAHIQINDVPLDIQLPPRHAAMLGGVASTGIPEDGVDPHADFDQGPASTGAEDEFEDEVGRAEDARRFGWWLPRLLPWKGLLLLEDAGPGTGAEMIVRMNSGRMSSTGNTNGSAGGDEDALADEDMFRKFLTFVDPKLSLSDIAELSELNLKVDVYPMTRLLLYNRKARIVDVIPPGMKVIYTAAPAFKRPLPELSAVFSRLFSTAPPLPSLLATLTSYSRPFSSLVPSRDHRSFYFDVLVWLLRHGLLERLHLRVRVVATAEIRAATRGALARERENARLGKEVAQVVGRREIKRRRRKRSKASDEVEVYFGTASGDMFDPSSPELVRRHGNHSYRRRRSSRSSLSSEQLSRIPESLSVLMPEDALEEEEEDWMDDEDEEEEGIHGDGVGMIDALLEEDSNLASAGGVIIAEPAEATQLEMRWMEAMVEGKDPGISQRFHRIRKYFDGKITADEILYREDITRREFREVIHHFDTYLIVFLHP</sequence>
<dbReference type="GO" id="GO:1904262">
    <property type="term" value="P:negative regulation of TORC1 signaling"/>
    <property type="evidence" value="ECO:0007669"/>
    <property type="project" value="TreeGrafter"/>
</dbReference>
<protein>
    <recommendedName>
        <fullName evidence="2">Nitrogen permease regulator 3</fullName>
    </recommendedName>
    <alternativeName>
        <fullName evidence="2">Required for meiotic nuclear division protein 11</fullName>
    </alternativeName>
</protein>
<evidence type="ECO:0000256" key="3">
    <source>
        <dbReference type="SAM" id="MobiDB-lite"/>
    </source>
</evidence>
<accession>A0A8H7HI35</accession>
<feature type="compositionally biased region" description="Low complexity" evidence="3">
    <location>
        <begin position="297"/>
        <end position="320"/>
    </location>
</feature>
<dbReference type="GO" id="GO:0051321">
    <property type="term" value="P:meiotic cell cycle"/>
    <property type="evidence" value="ECO:0007669"/>
    <property type="project" value="UniProtKB-UniRule"/>
</dbReference>
<dbReference type="GO" id="GO:1990130">
    <property type="term" value="C:GATOR1 complex"/>
    <property type="evidence" value="ECO:0007669"/>
    <property type="project" value="TreeGrafter"/>
</dbReference>
<feature type="compositionally biased region" description="Low complexity" evidence="3">
    <location>
        <begin position="810"/>
        <end position="820"/>
    </location>
</feature>
<dbReference type="InterPro" id="IPR056603">
    <property type="entry name" value="HTH_NPRL3"/>
</dbReference>
<feature type="compositionally biased region" description="Acidic residues" evidence="3">
    <location>
        <begin position="832"/>
        <end position="843"/>
    </location>
</feature>
<dbReference type="GO" id="GO:0038202">
    <property type="term" value="P:TORC1 signaling"/>
    <property type="evidence" value="ECO:0007669"/>
    <property type="project" value="TreeGrafter"/>
</dbReference>
<feature type="domain" description="GATOR1 complex protein NPRL3 C-terminal HTH" evidence="4">
    <location>
        <begin position="885"/>
        <end position="946"/>
    </location>
</feature>
<evidence type="ECO:0000256" key="1">
    <source>
        <dbReference type="ARBA" id="ARBA00010546"/>
    </source>
</evidence>
<proteinExistence type="inferred from homology"/>
<keyword evidence="2" id="KW-0469">Meiosis</keyword>
<evidence type="ECO:0000256" key="2">
    <source>
        <dbReference type="RuleBase" id="RU368069"/>
    </source>
</evidence>
<dbReference type="GO" id="GO:0005774">
    <property type="term" value="C:vacuolar membrane"/>
    <property type="evidence" value="ECO:0007669"/>
    <property type="project" value="UniProtKB-SubCell"/>
</dbReference>
<gene>
    <name evidence="5" type="ORF">RHS03_08866</name>
</gene>
<name>A0A8H7HI35_9AGAM</name>
<feature type="region of interest" description="Disordered" evidence="3">
    <location>
        <begin position="32"/>
        <end position="131"/>
    </location>
</feature>
<dbReference type="PANTHER" id="PTHR13153">
    <property type="entry name" value="CGTHBA PROTEIN -14 GENE PROTEIN"/>
    <property type="match status" value="1"/>
</dbReference>
<keyword evidence="2" id="KW-0732">Signal</keyword>
<comment type="subcellular location">
    <subcellularLocation>
        <location evidence="2">Vacuole membrane</location>
        <topology evidence="2">Peripheral membrane protein</topology>
    </subcellularLocation>
</comment>
<evidence type="ECO:0000313" key="6">
    <source>
        <dbReference type="Proteomes" id="UP000602905"/>
    </source>
</evidence>
<feature type="compositionally biased region" description="Polar residues" evidence="3">
    <location>
        <begin position="253"/>
        <end position="271"/>
    </location>
</feature>
<feature type="region of interest" description="Disordered" evidence="3">
    <location>
        <begin position="208"/>
        <end position="232"/>
    </location>
</feature>
<dbReference type="PANTHER" id="PTHR13153:SF5">
    <property type="entry name" value="GATOR COMPLEX PROTEIN NPRL3"/>
    <property type="match status" value="1"/>
</dbReference>
<comment type="similarity">
    <text evidence="1 2">Belongs to the NPR3 family.</text>
</comment>
<dbReference type="Pfam" id="PF24064">
    <property type="entry name" value="HTH_NPRL3"/>
    <property type="match status" value="1"/>
</dbReference>
<evidence type="ECO:0000259" key="4">
    <source>
        <dbReference type="Pfam" id="PF24064"/>
    </source>
</evidence>
<dbReference type="InterPro" id="IPR005365">
    <property type="entry name" value="Npr3"/>
</dbReference>
<dbReference type="Proteomes" id="UP000602905">
    <property type="component" value="Unassembled WGS sequence"/>
</dbReference>
<dbReference type="GO" id="GO:0010508">
    <property type="term" value="P:positive regulation of autophagy"/>
    <property type="evidence" value="ECO:0007669"/>
    <property type="project" value="TreeGrafter"/>
</dbReference>
<feature type="region of interest" description="Disordered" evidence="3">
    <location>
        <begin position="789"/>
        <end position="843"/>
    </location>
</feature>
<dbReference type="AlphaFoldDB" id="A0A8H7HI35"/>
<feature type="compositionally biased region" description="Basic residues" evidence="3">
    <location>
        <begin position="797"/>
        <end position="809"/>
    </location>
</feature>
<reference evidence="5" key="1">
    <citation type="submission" date="2020-09" db="EMBL/GenBank/DDBJ databases">
        <title>Comparative genome analyses of four rice-infecting Rhizoctonia solani isolates reveal extensive enrichment of homogalacturonan modification genes.</title>
        <authorList>
            <person name="Lee D.-Y."/>
            <person name="Jeon J."/>
            <person name="Kim K.-T."/>
            <person name="Cheong K."/>
            <person name="Song H."/>
            <person name="Choi G."/>
            <person name="Ko J."/>
            <person name="Opiyo S.O."/>
            <person name="Zuo S."/>
            <person name="Madhav S."/>
            <person name="Lee Y.-H."/>
            <person name="Wang G.-L."/>
        </authorList>
    </citation>
    <scope>NUCLEOTIDE SEQUENCE</scope>
    <source>
        <strain evidence="5">AG1-IA WGL</strain>
    </source>
</reference>
<feature type="region of interest" description="Disordered" evidence="3">
    <location>
        <begin position="253"/>
        <end position="322"/>
    </location>
</feature>
<evidence type="ECO:0000313" key="5">
    <source>
        <dbReference type="EMBL" id="KAF8691025.1"/>
    </source>
</evidence>
<dbReference type="GO" id="GO:0034198">
    <property type="term" value="P:cellular response to amino acid starvation"/>
    <property type="evidence" value="ECO:0007669"/>
    <property type="project" value="TreeGrafter"/>
</dbReference>
<organism evidence="5 6">
    <name type="scientific">Rhizoctonia solani</name>
    <dbReference type="NCBI Taxonomy" id="456999"/>
    <lineage>
        <taxon>Eukaryota</taxon>
        <taxon>Fungi</taxon>
        <taxon>Dikarya</taxon>
        <taxon>Basidiomycota</taxon>
        <taxon>Agaricomycotina</taxon>
        <taxon>Agaricomycetes</taxon>
        <taxon>Cantharellales</taxon>
        <taxon>Ceratobasidiaceae</taxon>
        <taxon>Rhizoctonia</taxon>
    </lineage>
</organism>